<organism evidence="1 2">
    <name type="scientific">Yersinia mollaretii</name>
    <dbReference type="NCBI Taxonomy" id="33060"/>
    <lineage>
        <taxon>Bacteria</taxon>
        <taxon>Pseudomonadati</taxon>
        <taxon>Pseudomonadota</taxon>
        <taxon>Gammaproteobacteria</taxon>
        <taxon>Enterobacterales</taxon>
        <taxon>Yersiniaceae</taxon>
        <taxon>Yersinia</taxon>
    </lineage>
</organism>
<dbReference type="InterPro" id="IPR011090">
    <property type="entry name" value="Integr_conj_element_PFL4709"/>
</dbReference>
<dbReference type="AlphaFoldDB" id="A0AA44I0J1"/>
<sequence>MLQVISLNHHFAYLVFYCFRDDSSPPCIFLPYRSEFVIIRQKIYLLVGLGTIALQAQAATVVYTDSQHPPLLTSDSQVVYLDAPETVQQQAFGELPIDPQQAERVALAAIHSSDWKRREQQIIQAYQGVLQAYSLKLEKYPAVVFDDRYVVYGTADVVLAESKLAEHKGRQ</sequence>
<comment type="caution">
    <text evidence="1">The sequence shown here is derived from an EMBL/GenBank/DDBJ whole genome shotgun (WGS) entry which is preliminary data.</text>
</comment>
<accession>A0AA44I0J1</accession>
<evidence type="ECO:0000313" key="2">
    <source>
        <dbReference type="Proteomes" id="UP000712947"/>
    </source>
</evidence>
<dbReference type="EMBL" id="JAASAI010000013">
    <property type="protein sequence ID" value="NIL23476.1"/>
    <property type="molecule type" value="Genomic_DNA"/>
</dbReference>
<protein>
    <submittedName>
        <fullName evidence="1">TIGR03757 family integrating conjugative element protein</fullName>
    </submittedName>
</protein>
<dbReference type="NCBIfam" id="TIGR03757">
    <property type="entry name" value="conj_TIGR03757"/>
    <property type="match status" value="1"/>
</dbReference>
<name>A0AA44I0J1_YERMO</name>
<dbReference type="Proteomes" id="UP000712947">
    <property type="component" value="Unassembled WGS sequence"/>
</dbReference>
<evidence type="ECO:0000313" key="1">
    <source>
        <dbReference type="EMBL" id="NIL23476.1"/>
    </source>
</evidence>
<proteinExistence type="predicted"/>
<reference evidence="1" key="1">
    <citation type="submission" date="2020-03" db="EMBL/GenBank/DDBJ databases">
        <authorList>
            <person name="Kislichkina A."/>
            <person name="Dentovskaya S."/>
            <person name="Shaikhutdinov R."/>
            <person name="Ivanov S."/>
            <person name="Sizova A."/>
            <person name="Solomentsev V."/>
            <person name="Bogun A."/>
        </authorList>
    </citation>
    <scope>NUCLEOTIDE SEQUENCE</scope>
    <source>
        <strain evidence="1">SCPM-O-B-7610</strain>
    </source>
</reference>
<gene>
    <name evidence="1" type="ORF">HB991_13275</name>
</gene>
<dbReference type="Pfam" id="PF07511">
    <property type="entry name" value="DUF1525"/>
    <property type="match status" value="1"/>
</dbReference>